<dbReference type="GO" id="GO:0002949">
    <property type="term" value="P:tRNA threonylcarbamoyladenosine modification"/>
    <property type="evidence" value="ECO:0007669"/>
    <property type="project" value="UniProtKB-UniRule"/>
</dbReference>
<dbReference type="HAMAP" id="MF_01852">
    <property type="entry name" value="TsaC"/>
    <property type="match status" value="1"/>
</dbReference>
<dbReference type="EMBL" id="JSUM01000001">
    <property type="protein sequence ID" value="KGQ71497.1"/>
    <property type="molecule type" value="Genomic_DNA"/>
</dbReference>
<dbReference type="PROSITE" id="PS51163">
    <property type="entry name" value="YRDC"/>
    <property type="match status" value="1"/>
</dbReference>
<evidence type="ECO:0000256" key="2">
    <source>
        <dbReference type="ARBA" id="ARBA00022490"/>
    </source>
</evidence>
<evidence type="ECO:0000256" key="5">
    <source>
        <dbReference type="ARBA" id="ARBA00022695"/>
    </source>
</evidence>
<dbReference type="RefSeq" id="WP_034611795.1">
    <property type="nucleotide sequence ID" value="NZ_JSUM01000001.1"/>
</dbReference>
<dbReference type="PANTHER" id="PTHR17490:SF18">
    <property type="entry name" value="THREONYLCARBAMOYL-AMP SYNTHASE"/>
    <property type="match status" value="1"/>
</dbReference>
<dbReference type="SUPFAM" id="SSF55821">
    <property type="entry name" value="YrdC/RibB"/>
    <property type="match status" value="1"/>
</dbReference>
<evidence type="ECO:0000256" key="4">
    <source>
        <dbReference type="ARBA" id="ARBA00022694"/>
    </source>
</evidence>
<comment type="similarity">
    <text evidence="9">Belongs to the SUA5 family. TsaC subfamily.</text>
</comment>
<evidence type="ECO:0000256" key="1">
    <source>
        <dbReference type="ARBA" id="ARBA00004496"/>
    </source>
</evidence>
<dbReference type="Gene3D" id="3.90.870.10">
    <property type="entry name" value="DHBP synthase"/>
    <property type="match status" value="1"/>
</dbReference>
<name>A0A0A3AUQ1_9PAST</name>
<keyword evidence="5 9" id="KW-0548">Nucleotidyltransferase</keyword>
<evidence type="ECO:0000256" key="6">
    <source>
        <dbReference type="ARBA" id="ARBA00022741"/>
    </source>
</evidence>
<keyword evidence="6 9" id="KW-0547">Nucleotide-binding</keyword>
<comment type="catalytic activity">
    <reaction evidence="8 9">
        <text>L-threonine + hydrogencarbonate + ATP = L-threonylcarbamoyladenylate + diphosphate + H2O</text>
        <dbReference type="Rhea" id="RHEA:36407"/>
        <dbReference type="ChEBI" id="CHEBI:15377"/>
        <dbReference type="ChEBI" id="CHEBI:17544"/>
        <dbReference type="ChEBI" id="CHEBI:30616"/>
        <dbReference type="ChEBI" id="CHEBI:33019"/>
        <dbReference type="ChEBI" id="CHEBI:57926"/>
        <dbReference type="ChEBI" id="CHEBI:73682"/>
        <dbReference type="EC" id="2.7.7.87"/>
    </reaction>
</comment>
<comment type="subcellular location">
    <subcellularLocation>
        <location evidence="1 9">Cytoplasm</location>
    </subcellularLocation>
</comment>
<evidence type="ECO:0000313" key="12">
    <source>
        <dbReference type="Proteomes" id="UP000030380"/>
    </source>
</evidence>
<keyword evidence="2 9" id="KW-0963">Cytoplasm</keyword>
<evidence type="ECO:0000313" key="11">
    <source>
        <dbReference type="EMBL" id="KGQ71497.1"/>
    </source>
</evidence>
<organism evidence="11 12">
    <name type="scientific">Chelonobacter oris</name>
    <dbReference type="NCBI Taxonomy" id="505317"/>
    <lineage>
        <taxon>Bacteria</taxon>
        <taxon>Pseudomonadati</taxon>
        <taxon>Pseudomonadota</taxon>
        <taxon>Gammaproteobacteria</taxon>
        <taxon>Pasteurellales</taxon>
        <taxon>Pasteurellaceae</taxon>
        <taxon>Chelonobacter</taxon>
    </lineage>
</organism>
<feature type="domain" description="YrdC-like" evidence="10">
    <location>
        <begin position="1"/>
        <end position="184"/>
    </location>
</feature>
<dbReference type="InterPro" id="IPR050156">
    <property type="entry name" value="TC-AMP_synthase_SUA5"/>
</dbReference>
<dbReference type="GO" id="GO:0005524">
    <property type="term" value="F:ATP binding"/>
    <property type="evidence" value="ECO:0007669"/>
    <property type="project" value="UniProtKB-UniRule"/>
</dbReference>
<dbReference type="OrthoDB" id="9814580at2"/>
<comment type="function">
    <text evidence="9">Required for the formation of a threonylcarbamoyl group on adenosine at position 37 (t(6)A37) in tRNAs that read codons beginning with adenine. Catalyzes the conversion of L-threonine, HCO(3)(-)/CO(2) and ATP to give threonylcarbamoyl-AMP (TC-AMP) as the acyladenylate intermediate, with the release of diphosphate.</text>
</comment>
<dbReference type="EC" id="2.7.7.87" evidence="9"/>
<accession>A0A0A3AUQ1</accession>
<dbReference type="GO" id="GO:0006450">
    <property type="term" value="P:regulation of translational fidelity"/>
    <property type="evidence" value="ECO:0007669"/>
    <property type="project" value="TreeGrafter"/>
</dbReference>
<gene>
    <name evidence="9" type="primary">tsaC</name>
    <name evidence="11" type="ORF">OA57_00025</name>
</gene>
<dbReference type="Proteomes" id="UP000030380">
    <property type="component" value="Unassembled WGS sequence"/>
</dbReference>
<proteinExistence type="inferred from homology"/>
<dbReference type="GO" id="GO:0000049">
    <property type="term" value="F:tRNA binding"/>
    <property type="evidence" value="ECO:0007669"/>
    <property type="project" value="TreeGrafter"/>
</dbReference>
<dbReference type="GO" id="GO:0003725">
    <property type="term" value="F:double-stranded RNA binding"/>
    <property type="evidence" value="ECO:0007669"/>
    <property type="project" value="InterPro"/>
</dbReference>
<protein>
    <recommendedName>
        <fullName evidence="9">Threonylcarbamoyl-AMP synthase</fullName>
        <shortName evidence="9">TC-AMP synthase</shortName>
        <ecNumber evidence="9">2.7.7.87</ecNumber>
    </recommendedName>
    <alternativeName>
        <fullName evidence="9">L-threonylcarbamoyladenylate synthase</fullName>
    </alternativeName>
    <alternativeName>
        <fullName evidence="9">t(6)A37 threonylcarbamoyladenosine biosynthesis protein TsaC</fullName>
    </alternativeName>
    <alternativeName>
        <fullName evidence="9">tRNA threonylcarbamoyladenosine biosynthesis protein TsaC</fullName>
    </alternativeName>
</protein>
<evidence type="ECO:0000256" key="8">
    <source>
        <dbReference type="ARBA" id="ARBA00048366"/>
    </source>
</evidence>
<dbReference type="GO" id="GO:0005737">
    <property type="term" value="C:cytoplasm"/>
    <property type="evidence" value="ECO:0007669"/>
    <property type="project" value="UniProtKB-SubCell"/>
</dbReference>
<dbReference type="InterPro" id="IPR017945">
    <property type="entry name" value="DHBP_synth_RibB-like_a/b_dom"/>
</dbReference>
<dbReference type="AlphaFoldDB" id="A0A0A3AUQ1"/>
<evidence type="ECO:0000256" key="9">
    <source>
        <dbReference type="HAMAP-Rule" id="MF_01852"/>
    </source>
</evidence>
<sequence length="184" mass="20311">MYTISQLAELIKQQQVIAYPTEAVFGLGCDPNSESAVLKLLALKQRPPEKGLIVIAPHLDYLLPFIDQRRLQTEHWQRLQADYDRPVTWVVPKSAVTPDFLSGEFDSIAVRLCHHAGVTALCEAAQTALTSTSANLSGMPPCRTAQDVRLQFGGKFPLLQSAVGNADKPSEIRDIFTNQIIRQG</sequence>
<evidence type="ECO:0000259" key="10">
    <source>
        <dbReference type="PROSITE" id="PS51163"/>
    </source>
</evidence>
<keyword evidence="7 9" id="KW-0067">ATP-binding</keyword>
<evidence type="ECO:0000256" key="7">
    <source>
        <dbReference type="ARBA" id="ARBA00022840"/>
    </source>
</evidence>
<evidence type="ECO:0000256" key="3">
    <source>
        <dbReference type="ARBA" id="ARBA00022679"/>
    </source>
</evidence>
<dbReference type="GO" id="GO:0061710">
    <property type="term" value="F:L-threonylcarbamoyladenylate synthase"/>
    <property type="evidence" value="ECO:0007669"/>
    <property type="project" value="UniProtKB-EC"/>
</dbReference>
<dbReference type="InterPro" id="IPR006070">
    <property type="entry name" value="Sua5-like_dom"/>
</dbReference>
<dbReference type="Pfam" id="PF01300">
    <property type="entry name" value="Sua5_yciO_yrdC"/>
    <property type="match status" value="1"/>
</dbReference>
<keyword evidence="4 9" id="KW-0819">tRNA processing</keyword>
<dbReference type="PANTHER" id="PTHR17490">
    <property type="entry name" value="SUA5"/>
    <property type="match status" value="1"/>
</dbReference>
<keyword evidence="12" id="KW-1185">Reference proteome</keyword>
<dbReference type="FunFam" id="3.90.870.10:FF:000004">
    <property type="entry name" value="Threonylcarbamoyl-AMP synthase"/>
    <property type="match status" value="1"/>
</dbReference>
<reference evidence="11 12" key="1">
    <citation type="submission" date="2014-11" db="EMBL/GenBank/DDBJ databases">
        <title>Draft genome sequence of Chelonobacter oris 1662T, associated with respiratory disease in Hermann's Tortoises.</title>
        <authorList>
            <person name="Kudirkiene E."/>
            <person name="Hansen M.J."/>
            <person name="Bojesen A.M."/>
        </authorList>
    </citation>
    <scope>NUCLEOTIDE SEQUENCE [LARGE SCALE GENOMIC DNA]</scope>
    <source>
        <strain evidence="11 12">1662</strain>
    </source>
</reference>
<dbReference type="InterPro" id="IPR023535">
    <property type="entry name" value="TC-AMP_synthase"/>
</dbReference>
<dbReference type="STRING" id="505317.OA57_00025"/>
<keyword evidence="3 9" id="KW-0808">Transferase</keyword>
<comment type="caution">
    <text evidence="11">The sequence shown here is derived from an EMBL/GenBank/DDBJ whole genome shotgun (WGS) entry which is preliminary data.</text>
</comment>